<comment type="similarity">
    <text evidence="1">Belongs to the glycosyltransferase 2 family.</text>
</comment>
<dbReference type="InterPro" id="IPR029044">
    <property type="entry name" value="Nucleotide-diphossugar_trans"/>
</dbReference>
<sequence>MEDLQVSVIIVNYNTCSMTIECIESIVRFTKNIYEIIVVDNASTDQSKEMFSSDSRIKYIYLDENIGFGGANNLGIAVAKGKYIFLLNPDTILLYDIIEKLYLFAEDHRDHKIGAIGTCLINNYKADMMSFGEFISAKRIYKRLFEKLPTAKRSYEADIYQILNANYYAKVDFVSGADLFIPRKVLDQVSVFDPGFFMYYEETDLQKRMHDLGYSNYVINERGIIHLEGGSFDSIMKFERKLIITQSLNLYIKKHLFGLKKFHLLLLSFLVLIKDLLKSRYSLNHNIILLKALLK</sequence>
<dbReference type="InterPro" id="IPR001173">
    <property type="entry name" value="Glyco_trans_2-like"/>
</dbReference>
<dbReference type="Proteomes" id="UP001139450">
    <property type="component" value="Unassembled WGS sequence"/>
</dbReference>
<dbReference type="CDD" id="cd04186">
    <property type="entry name" value="GT_2_like_c"/>
    <property type="match status" value="1"/>
</dbReference>
<evidence type="ECO:0000313" key="6">
    <source>
        <dbReference type="Proteomes" id="UP001139450"/>
    </source>
</evidence>
<dbReference type="GO" id="GO:0016757">
    <property type="term" value="F:glycosyltransferase activity"/>
    <property type="evidence" value="ECO:0007669"/>
    <property type="project" value="UniProtKB-KW"/>
</dbReference>
<dbReference type="PANTHER" id="PTHR43179">
    <property type="entry name" value="RHAMNOSYLTRANSFERASE WBBL"/>
    <property type="match status" value="1"/>
</dbReference>
<dbReference type="PANTHER" id="PTHR43179:SF12">
    <property type="entry name" value="GALACTOFURANOSYLTRANSFERASE GLFT2"/>
    <property type="match status" value="1"/>
</dbReference>
<accession>A0A9X1WZM9</accession>
<reference evidence="5" key="1">
    <citation type="submission" date="2022-04" db="EMBL/GenBank/DDBJ databases">
        <title>Mucilaginibacter sp. RS28 isolated from freshwater.</title>
        <authorList>
            <person name="Ko S.-R."/>
        </authorList>
    </citation>
    <scope>NUCLEOTIDE SEQUENCE</scope>
    <source>
        <strain evidence="5">RS28</strain>
    </source>
</reference>
<proteinExistence type="inferred from homology"/>
<comment type="caution">
    <text evidence="5">The sequence shown here is derived from an EMBL/GenBank/DDBJ whole genome shotgun (WGS) entry which is preliminary data.</text>
</comment>
<evidence type="ECO:0000256" key="1">
    <source>
        <dbReference type="ARBA" id="ARBA00006739"/>
    </source>
</evidence>
<dbReference type="EMBL" id="JALJEJ010000001">
    <property type="protein sequence ID" value="MCJ8208572.1"/>
    <property type="molecule type" value="Genomic_DNA"/>
</dbReference>
<dbReference type="Pfam" id="PF00535">
    <property type="entry name" value="Glycos_transf_2"/>
    <property type="match status" value="1"/>
</dbReference>
<protein>
    <submittedName>
        <fullName evidence="5">Glycosyltransferase family 2 protein</fullName>
    </submittedName>
</protein>
<keyword evidence="6" id="KW-1185">Reference proteome</keyword>
<gene>
    <name evidence="5" type="ORF">MUY27_02555</name>
</gene>
<name>A0A9X1WZM9_9SPHI</name>
<keyword evidence="3" id="KW-0808">Transferase</keyword>
<dbReference type="Gene3D" id="3.90.550.10">
    <property type="entry name" value="Spore Coat Polysaccharide Biosynthesis Protein SpsA, Chain A"/>
    <property type="match status" value="1"/>
</dbReference>
<organism evidence="5 6">
    <name type="scientific">Mucilaginibacter straminoryzae</name>
    <dbReference type="NCBI Taxonomy" id="2932774"/>
    <lineage>
        <taxon>Bacteria</taxon>
        <taxon>Pseudomonadati</taxon>
        <taxon>Bacteroidota</taxon>
        <taxon>Sphingobacteriia</taxon>
        <taxon>Sphingobacteriales</taxon>
        <taxon>Sphingobacteriaceae</taxon>
        <taxon>Mucilaginibacter</taxon>
    </lineage>
</organism>
<keyword evidence="2" id="KW-0328">Glycosyltransferase</keyword>
<feature type="domain" description="Glycosyltransferase 2-like" evidence="4">
    <location>
        <begin position="7"/>
        <end position="146"/>
    </location>
</feature>
<evidence type="ECO:0000313" key="5">
    <source>
        <dbReference type="EMBL" id="MCJ8208572.1"/>
    </source>
</evidence>
<evidence type="ECO:0000259" key="4">
    <source>
        <dbReference type="Pfam" id="PF00535"/>
    </source>
</evidence>
<dbReference type="AlphaFoldDB" id="A0A9X1WZM9"/>
<evidence type="ECO:0000256" key="2">
    <source>
        <dbReference type="ARBA" id="ARBA00022676"/>
    </source>
</evidence>
<dbReference type="SUPFAM" id="SSF53448">
    <property type="entry name" value="Nucleotide-diphospho-sugar transferases"/>
    <property type="match status" value="1"/>
</dbReference>
<evidence type="ECO:0000256" key="3">
    <source>
        <dbReference type="ARBA" id="ARBA00022679"/>
    </source>
</evidence>